<dbReference type="EMBL" id="JAPEIS010000006">
    <property type="protein sequence ID" value="KAJ8065125.1"/>
    <property type="molecule type" value="Genomic_DNA"/>
</dbReference>
<proteinExistence type="predicted"/>
<name>A0A9X0AM00_9HELO</name>
<dbReference type="Proteomes" id="UP001152300">
    <property type="component" value="Unassembled WGS sequence"/>
</dbReference>
<keyword evidence="2" id="KW-1185">Reference proteome</keyword>
<dbReference type="AlphaFoldDB" id="A0A9X0AM00"/>
<sequence length="110" mass="12899">MRLLSFSRFVPSLLDNLAREYPNANNFQNFVRKDLPFKIYLIYCEERNSYNRERKLTYMLFSDLIHTVSSIERIKRAPNSSSTATIVGRVSFLETLATGGWRPHQRVPIN</sequence>
<reference evidence="1" key="1">
    <citation type="submission" date="2022-11" db="EMBL/GenBank/DDBJ databases">
        <title>Genome Resource of Sclerotinia nivalis Strain SnTB1, a Plant Pathogen Isolated from American Ginseng.</title>
        <authorList>
            <person name="Fan S."/>
        </authorList>
    </citation>
    <scope>NUCLEOTIDE SEQUENCE</scope>
    <source>
        <strain evidence="1">SnTB1</strain>
    </source>
</reference>
<gene>
    <name evidence="1" type="ORF">OCU04_005838</name>
</gene>
<evidence type="ECO:0000313" key="1">
    <source>
        <dbReference type="EMBL" id="KAJ8065125.1"/>
    </source>
</evidence>
<organism evidence="1 2">
    <name type="scientific">Sclerotinia nivalis</name>
    <dbReference type="NCBI Taxonomy" id="352851"/>
    <lineage>
        <taxon>Eukaryota</taxon>
        <taxon>Fungi</taxon>
        <taxon>Dikarya</taxon>
        <taxon>Ascomycota</taxon>
        <taxon>Pezizomycotina</taxon>
        <taxon>Leotiomycetes</taxon>
        <taxon>Helotiales</taxon>
        <taxon>Sclerotiniaceae</taxon>
        <taxon>Sclerotinia</taxon>
    </lineage>
</organism>
<comment type="caution">
    <text evidence="1">The sequence shown here is derived from an EMBL/GenBank/DDBJ whole genome shotgun (WGS) entry which is preliminary data.</text>
</comment>
<accession>A0A9X0AM00</accession>
<protein>
    <submittedName>
        <fullName evidence="1">Uncharacterized protein</fullName>
    </submittedName>
</protein>
<evidence type="ECO:0000313" key="2">
    <source>
        <dbReference type="Proteomes" id="UP001152300"/>
    </source>
</evidence>